<reference evidence="1 2" key="1">
    <citation type="journal article" date="2018" name="Front. Plant Sci.">
        <title>Red Clover (Trifolium pratense) and Zigzag Clover (T. medium) - A Picture of Genomic Similarities and Differences.</title>
        <authorList>
            <person name="Dluhosova J."/>
            <person name="Istvanek J."/>
            <person name="Nedelnik J."/>
            <person name="Repkova J."/>
        </authorList>
    </citation>
    <scope>NUCLEOTIDE SEQUENCE [LARGE SCALE GENOMIC DNA]</scope>
    <source>
        <strain evidence="2">cv. 10/8</strain>
        <tissue evidence="1">Leaf</tissue>
    </source>
</reference>
<comment type="caution">
    <text evidence="1">The sequence shown here is derived from an EMBL/GenBank/DDBJ whole genome shotgun (WGS) entry which is preliminary data.</text>
</comment>
<dbReference type="EMBL" id="LXQA010960663">
    <property type="protein sequence ID" value="MCI78868.1"/>
    <property type="molecule type" value="Genomic_DNA"/>
</dbReference>
<protein>
    <submittedName>
        <fullName evidence="1">Uncharacterized protein</fullName>
    </submittedName>
</protein>
<evidence type="ECO:0000313" key="1">
    <source>
        <dbReference type="EMBL" id="MCI78868.1"/>
    </source>
</evidence>
<name>A0A392US71_9FABA</name>
<keyword evidence="2" id="KW-1185">Reference proteome</keyword>
<evidence type="ECO:0000313" key="2">
    <source>
        <dbReference type="Proteomes" id="UP000265520"/>
    </source>
</evidence>
<accession>A0A392US71</accession>
<proteinExistence type="predicted"/>
<dbReference type="Proteomes" id="UP000265520">
    <property type="component" value="Unassembled WGS sequence"/>
</dbReference>
<feature type="non-terminal residue" evidence="1">
    <location>
        <position position="1"/>
    </location>
</feature>
<dbReference type="AlphaFoldDB" id="A0A392US71"/>
<organism evidence="1 2">
    <name type="scientific">Trifolium medium</name>
    <dbReference type="NCBI Taxonomy" id="97028"/>
    <lineage>
        <taxon>Eukaryota</taxon>
        <taxon>Viridiplantae</taxon>
        <taxon>Streptophyta</taxon>
        <taxon>Embryophyta</taxon>
        <taxon>Tracheophyta</taxon>
        <taxon>Spermatophyta</taxon>
        <taxon>Magnoliopsida</taxon>
        <taxon>eudicotyledons</taxon>
        <taxon>Gunneridae</taxon>
        <taxon>Pentapetalae</taxon>
        <taxon>rosids</taxon>
        <taxon>fabids</taxon>
        <taxon>Fabales</taxon>
        <taxon>Fabaceae</taxon>
        <taxon>Papilionoideae</taxon>
        <taxon>50 kb inversion clade</taxon>
        <taxon>NPAAA clade</taxon>
        <taxon>Hologalegina</taxon>
        <taxon>IRL clade</taxon>
        <taxon>Trifolieae</taxon>
        <taxon>Trifolium</taxon>
    </lineage>
</organism>
<sequence>CGAAAAACAACNSLTAL</sequence>
<gene>
    <name evidence="1" type="ORF">A2U01_0100139</name>
</gene>